<keyword evidence="4 7" id="KW-0255">Endonuclease</keyword>
<evidence type="ECO:0000313" key="9">
    <source>
        <dbReference type="Proteomes" id="UP000196368"/>
    </source>
</evidence>
<dbReference type="InterPro" id="IPR020549">
    <property type="entry name" value="YbeY_CS"/>
</dbReference>
<dbReference type="GO" id="GO:0004521">
    <property type="term" value="F:RNA endonuclease activity"/>
    <property type="evidence" value="ECO:0007669"/>
    <property type="project" value="UniProtKB-UniRule"/>
</dbReference>
<dbReference type="Gene3D" id="3.40.390.30">
    <property type="entry name" value="Metalloproteases ('zincins'), catalytic domain"/>
    <property type="match status" value="1"/>
</dbReference>
<keyword evidence="9" id="KW-1185">Reference proteome</keyword>
<keyword evidence="2 7" id="KW-0540">Nuclease</keyword>
<evidence type="ECO:0000256" key="3">
    <source>
        <dbReference type="ARBA" id="ARBA00022723"/>
    </source>
</evidence>
<dbReference type="HAMAP" id="MF_00009">
    <property type="entry name" value="Endoribonucl_YbeY"/>
    <property type="match status" value="1"/>
</dbReference>
<dbReference type="Proteomes" id="UP000196368">
    <property type="component" value="Unassembled WGS sequence"/>
</dbReference>
<dbReference type="GO" id="GO:0004222">
    <property type="term" value="F:metalloendopeptidase activity"/>
    <property type="evidence" value="ECO:0007669"/>
    <property type="project" value="InterPro"/>
</dbReference>
<feature type="binding site" evidence="7">
    <location>
        <position position="134"/>
    </location>
    <ligand>
        <name>Zn(2+)</name>
        <dbReference type="ChEBI" id="CHEBI:29105"/>
        <note>catalytic</note>
    </ligand>
</feature>
<organism evidence="8 9">
    <name type="scientific">Candidatus Avelusimicrobium gallicola</name>
    <dbReference type="NCBI Taxonomy" id="2562704"/>
    <lineage>
        <taxon>Bacteria</taxon>
        <taxon>Pseudomonadati</taxon>
        <taxon>Elusimicrobiota</taxon>
        <taxon>Elusimicrobia</taxon>
        <taxon>Elusimicrobiales</taxon>
        <taxon>Elusimicrobiaceae</taxon>
        <taxon>Candidatus Avelusimicrobium</taxon>
    </lineage>
</organism>
<dbReference type="AlphaFoldDB" id="A0A1Y4DEA4"/>
<dbReference type="GO" id="GO:0008270">
    <property type="term" value="F:zinc ion binding"/>
    <property type="evidence" value="ECO:0007669"/>
    <property type="project" value="UniProtKB-UniRule"/>
</dbReference>
<keyword evidence="6 7" id="KW-0862">Zinc</keyword>
<comment type="cofactor">
    <cofactor evidence="7">
        <name>Zn(2+)</name>
        <dbReference type="ChEBI" id="CHEBI:29105"/>
    </cofactor>
    <text evidence="7">Binds 1 zinc ion.</text>
</comment>
<dbReference type="InterPro" id="IPR002036">
    <property type="entry name" value="YbeY"/>
</dbReference>
<feature type="binding site" evidence="7">
    <location>
        <position position="128"/>
    </location>
    <ligand>
        <name>Zn(2+)</name>
        <dbReference type="ChEBI" id="CHEBI:29105"/>
        <note>catalytic</note>
    </ligand>
</feature>
<evidence type="ECO:0000313" key="8">
    <source>
        <dbReference type="EMBL" id="OUO56039.1"/>
    </source>
</evidence>
<evidence type="ECO:0000256" key="5">
    <source>
        <dbReference type="ARBA" id="ARBA00022801"/>
    </source>
</evidence>
<keyword evidence="3 7" id="KW-0479">Metal-binding</keyword>
<evidence type="ECO:0000256" key="6">
    <source>
        <dbReference type="ARBA" id="ARBA00022833"/>
    </source>
</evidence>
<evidence type="ECO:0000256" key="2">
    <source>
        <dbReference type="ARBA" id="ARBA00022722"/>
    </source>
</evidence>
<dbReference type="EC" id="3.1.-.-" evidence="7"/>
<dbReference type="InterPro" id="IPR023091">
    <property type="entry name" value="MetalPrtase_cat_dom_sf_prd"/>
</dbReference>
<proteinExistence type="inferred from homology"/>
<dbReference type="GO" id="GO:0005737">
    <property type="term" value="C:cytoplasm"/>
    <property type="evidence" value="ECO:0007669"/>
    <property type="project" value="UniProtKB-SubCell"/>
</dbReference>
<gene>
    <name evidence="7" type="primary">ybeY</name>
    <name evidence="8" type="ORF">B5F75_07100</name>
</gene>
<evidence type="ECO:0000256" key="7">
    <source>
        <dbReference type="HAMAP-Rule" id="MF_00009"/>
    </source>
</evidence>
<keyword evidence="5 7" id="KW-0378">Hydrolase</keyword>
<accession>A0A1Y4DEA4</accession>
<feature type="binding site" evidence="7">
    <location>
        <position position="124"/>
    </location>
    <ligand>
        <name>Zn(2+)</name>
        <dbReference type="ChEBI" id="CHEBI:29105"/>
        <note>catalytic</note>
    </ligand>
</feature>
<evidence type="ECO:0000256" key="1">
    <source>
        <dbReference type="ARBA" id="ARBA00010875"/>
    </source>
</evidence>
<name>A0A1Y4DEA4_9BACT</name>
<reference evidence="9" key="1">
    <citation type="submission" date="2017-04" db="EMBL/GenBank/DDBJ databases">
        <title>Function of individual gut microbiota members based on whole genome sequencing of pure cultures obtained from chicken caecum.</title>
        <authorList>
            <person name="Medvecky M."/>
            <person name="Cejkova D."/>
            <person name="Polansky O."/>
            <person name="Karasova D."/>
            <person name="Kubasova T."/>
            <person name="Cizek A."/>
            <person name="Rychlik I."/>
        </authorList>
    </citation>
    <scope>NUCLEOTIDE SEQUENCE [LARGE SCALE GENOMIC DNA]</scope>
    <source>
        <strain evidence="9">An273</strain>
    </source>
</reference>
<dbReference type="EMBL" id="NFJD01000005">
    <property type="protein sequence ID" value="OUO56039.1"/>
    <property type="molecule type" value="Genomic_DNA"/>
</dbReference>
<protein>
    <recommendedName>
        <fullName evidence="7">Endoribonuclease YbeY</fullName>
        <ecNumber evidence="7">3.1.-.-</ecNumber>
    </recommendedName>
</protein>
<keyword evidence="7" id="KW-0690">Ribosome biogenesis</keyword>
<keyword evidence="7" id="KW-0698">rRNA processing</keyword>
<dbReference type="PROSITE" id="PS01306">
    <property type="entry name" value="UPF0054"/>
    <property type="match status" value="1"/>
</dbReference>
<comment type="similarity">
    <text evidence="1 7">Belongs to the endoribonuclease YbeY family.</text>
</comment>
<sequence>MGEKTYGENQMIAHIFYKTDVPKYLRRTGLFKAALQKGLKHFARQNIEVNVIFVDEKEIRRVNVEFLDHHYVTDVISFNNEKPPFDTGEPWGFGDIFVCYPVARKNAKLFGHTILQEMLMYVTHGALHLSGMDDHDPKDRAEMDRQAEKIIASVLD</sequence>
<comment type="subcellular location">
    <subcellularLocation>
        <location evidence="7">Cytoplasm</location>
    </subcellularLocation>
</comment>
<comment type="function">
    <text evidence="7">Single strand-specific metallo-endoribonuclease involved in late-stage 70S ribosome quality control and in maturation of the 3' terminus of the 16S rRNA.</text>
</comment>
<dbReference type="PANTHER" id="PTHR46986:SF1">
    <property type="entry name" value="ENDORIBONUCLEASE YBEY, CHLOROPLASTIC"/>
    <property type="match status" value="1"/>
</dbReference>
<dbReference type="PANTHER" id="PTHR46986">
    <property type="entry name" value="ENDORIBONUCLEASE YBEY, CHLOROPLASTIC"/>
    <property type="match status" value="1"/>
</dbReference>
<keyword evidence="7" id="KW-0963">Cytoplasm</keyword>
<dbReference type="NCBIfam" id="TIGR00043">
    <property type="entry name" value="rRNA maturation RNase YbeY"/>
    <property type="match status" value="1"/>
</dbReference>
<dbReference type="GO" id="GO:0006364">
    <property type="term" value="P:rRNA processing"/>
    <property type="evidence" value="ECO:0007669"/>
    <property type="project" value="UniProtKB-UniRule"/>
</dbReference>
<comment type="caution">
    <text evidence="8">The sequence shown here is derived from an EMBL/GenBank/DDBJ whole genome shotgun (WGS) entry which is preliminary data.</text>
</comment>
<dbReference type="Pfam" id="PF02130">
    <property type="entry name" value="YbeY"/>
    <property type="match status" value="1"/>
</dbReference>
<dbReference type="SUPFAM" id="SSF55486">
    <property type="entry name" value="Metalloproteases ('zincins'), catalytic domain"/>
    <property type="match status" value="1"/>
</dbReference>
<evidence type="ECO:0000256" key="4">
    <source>
        <dbReference type="ARBA" id="ARBA00022759"/>
    </source>
</evidence>